<dbReference type="InterPro" id="IPR013752">
    <property type="entry name" value="KPA_reductase"/>
</dbReference>
<sequence>MLRRVARRRLARRIRAPTASVSFASTTSKTAHDALRIGIVGLGSIGTIFFARLVQAAQERATSVDVHVTGFVKSHHIAQLQQQQQIVLCQPNANGDADVSAPLTTIGLTNAKHVEDQLRGDCFTIRSLETSIAPGLSANEPLDAVFVTVKAYDTPSVLQKLKSLPSVLAKDAVIVLLQNGLGDVPSNSGASGTDARQWSYSNGVTFVGGKVVAPGRVLVSGLDKGQTFISLPALVPGGTRERLVQAMAATGLHFDVVDAATMQAILWKKLIVNAAINPIASLLDATNQSVAATKWSRQCVQAIVREAHAVAASESVDLGLTQQEMVDAVLRVATATGTNVCSMLADLRKGSRTEISAISGKIVEYGKKHGIATPTNEFVLAMIKAREASLSGREQ</sequence>
<reference evidence="8" key="2">
    <citation type="journal article" date="2023" name="Microbiol Resour">
        <title>Decontamination and Annotation of the Draft Genome Sequence of the Oomycete Lagenidium giganteum ARSEF 373.</title>
        <authorList>
            <person name="Morgan W.R."/>
            <person name="Tartar A."/>
        </authorList>
    </citation>
    <scope>NUCLEOTIDE SEQUENCE</scope>
    <source>
        <strain evidence="8">ARSEF 373</strain>
    </source>
</reference>
<dbReference type="GO" id="GO:0050661">
    <property type="term" value="F:NADP binding"/>
    <property type="evidence" value="ECO:0007669"/>
    <property type="project" value="TreeGrafter"/>
</dbReference>
<name>A0AAV2YMY9_9STRA</name>
<evidence type="ECO:0000259" key="6">
    <source>
        <dbReference type="Pfam" id="PF02558"/>
    </source>
</evidence>
<evidence type="ECO:0000313" key="8">
    <source>
        <dbReference type="EMBL" id="DAZ94647.1"/>
    </source>
</evidence>
<dbReference type="Pfam" id="PF02558">
    <property type="entry name" value="ApbA"/>
    <property type="match status" value="1"/>
</dbReference>
<dbReference type="GO" id="GO:0008677">
    <property type="term" value="F:2-dehydropantoate 2-reductase activity"/>
    <property type="evidence" value="ECO:0007669"/>
    <property type="project" value="UniProtKB-EC"/>
</dbReference>
<evidence type="ECO:0000259" key="7">
    <source>
        <dbReference type="Pfam" id="PF08546"/>
    </source>
</evidence>
<feature type="domain" description="Ketopantoate reductase C-terminal" evidence="7">
    <location>
        <begin position="262"/>
        <end position="387"/>
    </location>
</feature>
<dbReference type="EMBL" id="DAKRPA010000240">
    <property type="protein sequence ID" value="DAZ94647.1"/>
    <property type="molecule type" value="Genomic_DNA"/>
</dbReference>
<feature type="domain" description="Ketopantoate reductase N-terminal" evidence="6">
    <location>
        <begin position="37"/>
        <end position="228"/>
    </location>
</feature>
<proteinExistence type="inferred from homology"/>
<comment type="caution">
    <text evidence="8">The sequence shown here is derived from an EMBL/GenBank/DDBJ whole genome shotgun (WGS) entry which is preliminary data.</text>
</comment>
<accession>A0AAV2YMY9</accession>
<dbReference type="GO" id="GO:0005737">
    <property type="term" value="C:cytoplasm"/>
    <property type="evidence" value="ECO:0007669"/>
    <property type="project" value="TreeGrafter"/>
</dbReference>
<dbReference type="InterPro" id="IPR036291">
    <property type="entry name" value="NAD(P)-bd_dom_sf"/>
</dbReference>
<dbReference type="InterPro" id="IPR013328">
    <property type="entry name" value="6PGD_dom2"/>
</dbReference>
<reference evidence="8" key="1">
    <citation type="submission" date="2022-11" db="EMBL/GenBank/DDBJ databases">
        <authorList>
            <person name="Morgan W.R."/>
            <person name="Tartar A."/>
        </authorList>
    </citation>
    <scope>NUCLEOTIDE SEQUENCE</scope>
    <source>
        <strain evidence="8">ARSEF 373</strain>
    </source>
</reference>
<dbReference type="SUPFAM" id="SSF48179">
    <property type="entry name" value="6-phosphogluconate dehydrogenase C-terminal domain-like"/>
    <property type="match status" value="1"/>
</dbReference>
<evidence type="ECO:0000256" key="3">
    <source>
        <dbReference type="ARBA" id="ARBA00022857"/>
    </source>
</evidence>
<evidence type="ECO:0000256" key="1">
    <source>
        <dbReference type="ARBA" id="ARBA00007870"/>
    </source>
</evidence>
<protein>
    <recommendedName>
        <fullName evidence="2">2-dehydropantoate 2-reductase</fullName>
        <ecNumber evidence="2">1.1.1.169</ecNumber>
    </recommendedName>
    <alternativeName>
        <fullName evidence="5">Ketopantoate reductase</fullName>
    </alternativeName>
</protein>
<dbReference type="SUPFAM" id="SSF51735">
    <property type="entry name" value="NAD(P)-binding Rossmann-fold domains"/>
    <property type="match status" value="1"/>
</dbReference>
<dbReference type="NCBIfam" id="TIGR00745">
    <property type="entry name" value="apbA_panE"/>
    <property type="match status" value="1"/>
</dbReference>
<evidence type="ECO:0000313" key="9">
    <source>
        <dbReference type="Proteomes" id="UP001146120"/>
    </source>
</evidence>
<dbReference type="EC" id="1.1.1.169" evidence="2"/>
<dbReference type="Proteomes" id="UP001146120">
    <property type="component" value="Unassembled WGS sequence"/>
</dbReference>
<keyword evidence="9" id="KW-1185">Reference proteome</keyword>
<keyword evidence="4" id="KW-0560">Oxidoreductase</keyword>
<dbReference type="InterPro" id="IPR003710">
    <property type="entry name" value="ApbA"/>
</dbReference>
<evidence type="ECO:0000256" key="5">
    <source>
        <dbReference type="ARBA" id="ARBA00032024"/>
    </source>
</evidence>
<gene>
    <name evidence="8" type="ORF">N0F65_010734</name>
</gene>
<dbReference type="InterPro" id="IPR050838">
    <property type="entry name" value="Ketopantoate_reductase"/>
</dbReference>
<dbReference type="GO" id="GO:0015940">
    <property type="term" value="P:pantothenate biosynthetic process"/>
    <property type="evidence" value="ECO:0007669"/>
    <property type="project" value="InterPro"/>
</dbReference>
<evidence type="ECO:0000256" key="2">
    <source>
        <dbReference type="ARBA" id="ARBA00013014"/>
    </source>
</evidence>
<keyword evidence="3" id="KW-0521">NADP</keyword>
<organism evidence="8 9">
    <name type="scientific">Lagenidium giganteum</name>
    <dbReference type="NCBI Taxonomy" id="4803"/>
    <lineage>
        <taxon>Eukaryota</taxon>
        <taxon>Sar</taxon>
        <taxon>Stramenopiles</taxon>
        <taxon>Oomycota</taxon>
        <taxon>Peronosporomycetes</taxon>
        <taxon>Pythiales</taxon>
        <taxon>Pythiaceae</taxon>
    </lineage>
</organism>
<dbReference type="Pfam" id="PF08546">
    <property type="entry name" value="ApbA_C"/>
    <property type="match status" value="1"/>
</dbReference>
<dbReference type="Gene3D" id="3.40.50.720">
    <property type="entry name" value="NAD(P)-binding Rossmann-like Domain"/>
    <property type="match status" value="1"/>
</dbReference>
<dbReference type="PANTHER" id="PTHR43765">
    <property type="entry name" value="2-DEHYDROPANTOATE 2-REDUCTASE-RELATED"/>
    <property type="match status" value="1"/>
</dbReference>
<dbReference type="Gene3D" id="1.10.1040.10">
    <property type="entry name" value="N-(1-d-carboxylethyl)-l-norvaline Dehydrogenase, domain 2"/>
    <property type="match status" value="1"/>
</dbReference>
<evidence type="ECO:0000256" key="4">
    <source>
        <dbReference type="ARBA" id="ARBA00023002"/>
    </source>
</evidence>
<dbReference type="FunFam" id="1.10.1040.10:FF:000017">
    <property type="entry name" value="2-dehydropantoate 2-reductase"/>
    <property type="match status" value="1"/>
</dbReference>
<dbReference type="InterPro" id="IPR013332">
    <property type="entry name" value="KPR_N"/>
</dbReference>
<dbReference type="InterPro" id="IPR008927">
    <property type="entry name" value="6-PGluconate_DH-like_C_sf"/>
</dbReference>
<comment type="similarity">
    <text evidence="1">Belongs to the ketopantoate reductase family.</text>
</comment>
<dbReference type="AlphaFoldDB" id="A0AAV2YMY9"/>
<dbReference type="PANTHER" id="PTHR43765:SF2">
    <property type="entry name" value="2-DEHYDROPANTOATE 2-REDUCTASE"/>
    <property type="match status" value="1"/>
</dbReference>